<organism evidence="12 13">
    <name type="scientific">Cocos nucifera</name>
    <name type="common">Coconut palm</name>
    <dbReference type="NCBI Taxonomy" id="13894"/>
    <lineage>
        <taxon>Eukaryota</taxon>
        <taxon>Viridiplantae</taxon>
        <taxon>Streptophyta</taxon>
        <taxon>Embryophyta</taxon>
        <taxon>Tracheophyta</taxon>
        <taxon>Spermatophyta</taxon>
        <taxon>Magnoliopsida</taxon>
        <taxon>Liliopsida</taxon>
        <taxon>Arecaceae</taxon>
        <taxon>Arecoideae</taxon>
        <taxon>Cocoseae</taxon>
        <taxon>Attaleinae</taxon>
        <taxon>Cocos</taxon>
    </lineage>
</organism>
<reference evidence="12" key="2">
    <citation type="submission" date="2019-07" db="EMBL/GenBank/DDBJ databases">
        <authorList>
            <person name="Yang Y."/>
            <person name="Bocs S."/>
            <person name="Baudouin L."/>
        </authorList>
    </citation>
    <scope>NUCLEOTIDE SEQUENCE</scope>
    <source>
        <tissue evidence="12">Spear leaf of Hainan Tall coconut</tissue>
    </source>
</reference>
<dbReference type="GO" id="GO:0030687">
    <property type="term" value="C:preribosome, large subunit precursor"/>
    <property type="evidence" value="ECO:0007669"/>
    <property type="project" value="TreeGrafter"/>
</dbReference>
<dbReference type="PANTHER" id="PTHR48103:SF2">
    <property type="entry name" value="MIDASIN"/>
    <property type="match status" value="1"/>
</dbReference>
<evidence type="ECO:0000313" key="12">
    <source>
        <dbReference type="EMBL" id="KAG1362520.1"/>
    </source>
</evidence>
<feature type="compositionally biased region" description="Basic and acidic residues" evidence="10">
    <location>
        <begin position="4206"/>
        <end position="4248"/>
    </location>
</feature>
<dbReference type="InterPro" id="IPR027417">
    <property type="entry name" value="P-loop_NTPase"/>
</dbReference>
<dbReference type="InterPro" id="IPR036465">
    <property type="entry name" value="vWFA_dom_sf"/>
</dbReference>
<dbReference type="GO" id="GO:0005654">
    <property type="term" value="C:nucleoplasm"/>
    <property type="evidence" value="ECO:0007669"/>
    <property type="project" value="UniProtKB-SubCell"/>
</dbReference>
<dbReference type="InterPro" id="IPR040848">
    <property type="entry name" value="AAA_lid_7"/>
</dbReference>
<keyword evidence="8 9" id="KW-0539">Nucleus</keyword>
<dbReference type="InterPro" id="IPR002035">
    <property type="entry name" value="VWF_A"/>
</dbReference>
<comment type="similarity">
    <text evidence="3 9">Belongs to the midasin family.</text>
</comment>
<dbReference type="InterPro" id="IPR011704">
    <property type="entry name" value="ATPase_dyneun-rel_AAA"/>
</dbReference>
<evidence type="ECO:0000256" key="1">
    <source>
        <dbReference type="ARBA" id="ARBA00004604"/>
    </source>
</evidence>
<proteinExistence type="inferred from homology"/>
<dbReference type="GO" id="GO:0005524">
    <property type="term" value="F:ATP binding"/>
    <property type="evidence" value="ECO:0007669"/>
    <property type="project" value="UniProtKB-KW"/>
</dbReference>
<keyword evidence="6 9" id="KW-0067">ATP-binding</keyword>
<keyword evidence="7 9" id="KW-0143">Chaperone</keyword>
<dbReference type="GO" id="GO:0000055">
    <property type="term" value="P:ribosomal large subunit export from nucleus"/>
    <property type="evidence" value="ECO:0007669"/>
    <property type="project" value="TreeGrafter"/>
</dbReference>
<sequence>MLGGSFFLIPTRCRSPHQDFEYLDQQEKDPRRDVKQLLDSVRVSYCFLVMEPKVFAELWDWSCFIDVPQQTCNIGLVDGKTSSNTLDIIWCSVQILSVVLRISDRATENFGLEPAEAFMCLLRWEEFCKDTSLEKAGWYLQAAEMENGSCLIGTTKFTSFLESFDNVSFINSSLHSRDLESGSRSCRNKVSCDVLSGSPYVLTPAVKKSFEMVLMALSQKWPVLLHGPAGGGKTALINKLAQLSGNRVLFIHMDEQMDSKTLVGSYICSEQPGEFRWQHGSLSQAILKGFWVVFEDIDKAPNEIQSIILPLLEGSSSFVTGHGEAISMADSFRLFATVSTSKREVSHAIEGSLPFSVLWRKVMVAMASSGDVLDILNAWYPSLECISSKLIETFEKVNSLASYRLGGIQDVGVVSAGTFSRFSLRDLLKWCRRIAGLDLNFSGLGLSASDCQIIYQEAVDIFAASLSSSENRLLMMREIARIWGIAENVYPPSKPVFQTRRSDLQVGRVVLQCSQAAVVQPKRPFVGIRSVLHVLERIACSVKYKEPVLLVGETGTGKTTLVQNLAMRLGQPVTVMNLSQQSDVADLLGGFKPTDVRSICVPLYHEFKELFCKTFSGKDNEALLRHYEIYAIEKNWKKLLHAFQKSVEFVQKRVYRRVDSGFGSKRKRPLSEDVLQDWECFSLRLNIARKQIGAAAGMSFTFVEGAFITALRSGHWILLDEINLAPVETLQRISGVLDGDKGTLCLTERGDIDYIDRHPSFRLFACMNPATDAGKRELPYSFRSRFTEYFVDDVLDDEDLTLFVNQYMDEINTRGDMSSRIVRFYKAAKSESEERLQDGANQKPQFSLRSLARALEYTKMAEKDFGFQRALCDGFCMFFLTSLDGPSGKIMNKMIVSYLLGGTVPPSIPFDAYFSEKSKPLDVSDSSTFIENYVLTRSVKEHLKNLARAVYIKRYPVLLQGPTSSGKTSLVQYLASVTGHEFVRINNHEHTDLQEYFGSYITDSFGRLQFQEGVLVKAVRKGHWIVLDELNLAPSDVLEALNRLLDDNRELFVPELQETVSAHPDFMLFATQNPPTLYGGRKMLSRAFRNRFLEIHVDEIPEDELAIILENRCKIPASYAMKMVEVMTALQLHRQNSKVFAGKHGFITPRDLFRWANRFRMFGKSYEDLARDGYLLLAERLRDENEKNVVRETLERCLRVKLIMDDLYKAERGQGDAVFEFSRIRGVQEHFGNIAWTKSMWRLYFLVERCYELREPVLLVGETGGGKTTVCQLLSIVLRARLHTLNCHQYTETSDFIGGFYPVRDRSRLVMEFKHGIERVKQSKIFLHFERDVALSSDISQCFMTISQLNEILNNYNQNASLHPGVTQQDIEAFEQIKLDLLQLKQKWQTIFLWQDGPLVQAMKDGDLFLVDEISLADDSVLERLNSVLEPERTLSLAEKGGSVLEKITAHPNFFILGTMNPGGDYGKKELSPSLRNRFTEIWVPPVNDVNELKNIAIERSYSKLLFLAVDVAILTTLQGQQVSDGSLVDLWLFKMENYGWGDDLKLTDNLFYNDLHSEDLFGIEPFYIAKGNNECKHEGFEFLAPTTSRNVLRTDMMDLLGSDLPVQGETGMEFSWSDGILLQGLNAILDHRAEVFIPELGLTFKCPPSFRIFACQNPSCQGGGRKGLPKSFLNRFTKVYVDELAADDYLFICQSRFPSIPQTLLSKLISFNNHLYEDVMVYRKYGQEGSPWEFNLRDVIRSCQIIEGAPENAKVDSFLNIVYLQRMRTVTDRKEVLKLYEAVFGLKPSITPTPRLQVNPKYLIMGNACAERNHFQPTKLLKSQINLLPGICQSLEAALHCIQQQWLCIFVGPSSSGKTSLVRLLAQLTGNELTELNLSSGTDVSELLGSFEQYNSYRSCKAVISQVERYVDEYFSLRLEVNRMDLINNRKDLFAKWFSFLAAKKNYSCMSASASAETLKTQSHSLLSPLIEIIEELKHDLELFHLPVSWSCKDLEKSLKTVLELQRKKLMQPSANFEWVAGDLIRAIDCGEWIVLDNANLCNPTVLDRINSLVEPDGSIIINECGLVDGKPVVLHAHPKFRMFLTVDPKHGEVSRAMRNRGLEIFLMQPNWLLDGEGSDDCMSSEITDVKRVLTFSGIPISKLILAMSKAHMYAKAAGLRLGVRITLLELTRWIQLFQQLLMNGNQLTWSLQLSWEHTYLSALGEAEGTDIIMQAKVSYLSDTEWYKLDPLSGCSLSLPGGWPVPHTLRNFLWYSKEACVKQNFMYLEFLGAQCASYKLNFSSDATFLFDKISKDQPSVMPANMLQVLLFPNALDKQTVKSNIMPVEFDLALVNQMLFIAANWTIEQATENDLALYVVWFKWYSSMLEPYCHFFKSFSTILEQERDHPIWNCILDGRREVVSYHKINIDEQPVPLLSKKLVELGGSDGNVKNVQKRLDNAIQCVNLLRLTYKQWNAETDYSSGEKSLYYLLSPVLNSLRCLESEVLKIVAESKKLLQIFSNILEYHLSFWKSITSSHFEYLVQLLSFCNAVWPRKKLLKQNLSDGHLVVEAVLSTNIDLRHLAMQGVCMSSYITTKGDQETANAVAQLEELHQRLLNRQSGFSSWLVIVPLFDIKSFSLDIKLLQEFSKCISANACEVHQLNVNLKESVWYDTSPFKDVKTKFANFLLELWFKYHSSLWNHWSGPLEISSRSGYDESCHLVYPTRTATIDMIIQCTSCIKDYDVNCLKLRVVSRCLWQDTPLQGDLIGVLHSAADSLFKQILLVHEKSFDKGAFSKIKSILCSLLDNGITQEELQVLRSLISSSSHGVLTSLLDLLIEPLLKELYFECPSHDSLYNLGCAWLHIGALRFHLLLNSDGPDPAMKYVFKYSQILEKIALLELEIKVRLECEQLAGRISTRDDDKQRVSSLQNLEEERNRLQAKVVFRPEPQKYKSLRSVCDDFRKLASSCMELIKNLKCNADLSLMINVACNWQVTSASFIKRLSEEFAEYVDLIQPVQVAVYEMKLGLSLVVSSALEGEYLKKVEEDNIERILATIYSYMEFPKGLPVGGYPVELIDRGTENIAFDMNASASILSVDFNLLKKLIIMSSEISPDKSVSLVQLQTTIHHIMLIHVAHHVCCSLVMDKASFLLLDDIFGHFTSLWMNMKSQKKAKEDGEAQHYKFRPRSVKIEDILVGDISQLSDLDSDGPLTFENEEILMQQEFTGMRKSAKEDEAKEEEWDLIFDNILKSMVLVHNELFGSSNLVEQPGIGPITDEQRLHSFTESYRLGTRIIKDLQALRSSILDDNLMPEHLLRICLEYEQTLGISCQPTHVYNIYKDSNASVMHKMVKPLTVIQEQVKYFLIEWPDHPGLQKILDATDTLLAIPLNTPLSKALLGLQLLVGRAQSLQENASRFSLKNELQPIYGLVSSWQKLELDCWPALLDDVQKQYEINAGKFFIVNYLVMLKLIVYLQFRGIIEEFIQTSSVGEFKKRLHLLLSFHGQLKHGINLKAYSSPNMAKNLNILYNAFGYYVQFMPLVLEHIEAGRRCIEKDLKEYLKLFHWEHPHNYSSIDNFRRTRHKIWKLIQKYNDVLQQPLMIILNQEAALVRDKVPSWLEHRICNEMNMEVLQFPVDLVKLRNTERFVWYDNWRNKAESALQGMCYDSIPGVDFLESKGLVDVIRQSLFSESTGGHFKQAWEDGWTSLENICNHAAEFACIWKHKTKNLKKRALRDLLKVLEGCGLSRHRSIITEVNQAASFLDHLIILQHEQRYVAYGVSEQLKNLRQLFHLLHSTGFGGNISVSPNQNAVLKCMWLQKQLLDSLLAMSRDVNLLLGRVKNSHISTCTIVRVEVDVLSALIDKFIPSILKSKESLDKYFIGGDRFITTSAARVPFVVTEQIEQLVMRNFQIINNIQEDIQTLVLETSCMKSLKGILLDRLKELIDKGNMLKEGFDSEIEASSQSASEENPIFMEIFSKLGAVYADSLAETNKLMNDVLGKLDVLHEGHTLVQELSAENITLWKDLFESYMINLHLDLMYAALSKTVVAASKLVNCAAHRKPEVCNQVQTHLKHLHVLLGLIVTFAEGILSEFLDAHETIAEMTYVLAHIFALLFSKGFGSVEEPTENTACDGTQDASGTGMGEGEGINDVSDQIDNEAQLLGSSEKQDGLENSDKAPSNKDRGIEMDDDFDADTFDVSEDSGDDDVEDEETNLDSKMGETGDGSQVVDEKLWDKDEDGKPDTSIDKYESGPSVKETDSGCRELRAKDDSALEVEESGEMDSDESDGHSKEDKEPSISDDDENADDMNVDKSNAFEDPTGIQFHEEEKNLEDVNMDEPQGSDTMDGTDSDPTRSDVDMNDEDENSSPIDHINDENSLELNENTEAKGEEDAENANMDLDASKETLQSSKIESVEYPAEQDGSTEPLGDPHNIDSNADPEMHWANSGDMNTGIAPSRNLPCNEVPKMELSLPDSNDGSRLSYDQPKPQTLQVDTSPMQCTKTNPYRSIGDAMEEWKERAKVSVDPQDHQPLAHDDFVDENADEYRYVSEAEKSTTQALGAATSDQIKNSVEGNKSTAEEGYIRKKDGDRNDVLEENSETHHLKANQASIPRQKVDEELLNAVVDIDASMEEMEETNLESLSEDMVSFKSSYMDEKILPLDNFMNDKALSKTMDIEEISNQTMHKAILDWKRYELVTTRLSQELAEQLRLVMEPTLASKLQGDYRTGKRINMKKVIPYIASHFRKDKIWLRRTKPNKRDYQVVVAIDDSRSMSESLCGNVAIEALVTVCRAMSQLEVGQFAVASFGEKGNIKLLHDFDQPFTGEAGVKMISSLSFKQDNTIADEPMVDLLKYLNNMLDTAVAKARTPSGQNPLHQLILIIADGRFHEKENLKRCVRNVLNRKRMIAFILLDSPQESIMDLMEASFEGEKLSFTKYLNSFPFPYYIVLKNLEALPRTLADLLRQWFELMQSISE</sequence>
<protein>
    <recommendedName>
        <fullName evidence="4 9">Midasin</fullName>
    </recommendedName>
</protein>
<accession>A0A8K0IM16</accession>
<evidence type="ECO:0000256" key="9">
    <source>
        <dbReference type="PIRNR" id="PIRNR010340"/>
    </source>
</evidence>
<dbReference type="SMART" id="SM00382">
    <property type="entry name" value="AAA"/>
    <property type="match status" value="5"/>
</dbReference>
<feature type="compositionally biased region" description="Basic and acidic residues" evidence="10">
    <location>
        <begin position="4144"/>
        <end position="4164"/>
    </location>
</feature>
<dbReference type="GO" id="GO:0016887">
    <property type="term" value="F:ATP hydrolysis activity"/>
    <property type="evidence" value="ECO:0007669"/>
    <property type="project" value="InterPro"/>
</dbReference>
<feature type="compositionally biased region" description="Polar residues" evidence="10">
    <location>
        <begin position="4105"/>
        <end position="4116"/>
    </location>
</feature>
<evidence type="ECO:0000256" key="2">
    <source>
        <dbReference type="ARBA" id="ARBA00004642"/>
    </source>
</evidence>
<comment type="function">
    <text evidence="9">Nuclear chaperone required for maturation and nuclear export of pre-60S ribosome subunits.</text>
</comment>
<evidence type="ECO:0000256" key="7">
    <source>
        <dbReference type="ARBA" id="ARBA00023186"/>
    </source>
</evidence>
<evidence type="ECO:0000256" key="6">
    <source>
        <dbReference type="ARBA" id="ARBA00022840"/>
    </source>
</evidence>
<dbReference type="Gene3D" id="3.40.50.300">
    <property type="entry name" value="P-loop containing nucleotide triphosphate hydrolases"/>
    <property type="match status" value="7"/>
</dbReference>
<comment type="caution">
    <text evidence="12">The sequence shown here is derived from an EMBL/GenBank/DDBJ whole genome shotgun (WGS) entry which is preliminary data.</text>
</comment>
<reference evidence="12" key="1">
    <citation type="journal article" date="2017" name="Gigascience">
        <title>The genome draft of coconut (Cocos nucifera).</title>
        <authorList>
            <person name="Xiao Y."/>
            <person name="Xu P."/>
            <person name="Fan H."/>
            <person name="Baudouin L."/>
            <person name="Xia W."/>
            <person name="Bocs S."/>
            <person name="Xu J."/>
            <person name="Li Q."/>
            <person name="Guo A."/>
            <person name="Zhou L."/>
            <person name="Li J."/>
            <person name="Wu Y."/>
            <person name="Ma Z."/>
            <person name="Armero A."/>
            <person name="Issali A.E."/>
            <person name="Liu N."/>
            <person name="Peng M."/>
            <person name="Yang Y."/>
        </authorList>
    </citation>
    <scope>NUCLEOTIDE SEQUENCE</scope>
    <source>
        <tissue evidence="12">Spear leaf of Hainan Tall coconut</tissue>
    </source>
</reference>
<dbReference type="FunFam" id="3.40.50.410:FF:000114">
    <property type="entry name" value="Midasin"/>
    <property type="match status" value="1"/>
</dbReference>
<dbReference type="Pfam" id="PF17865">
    <property type="entry name" value="AAA_lid_5"/>
    <property type="match status" value="1"/>
</dbReference>
<dbReference type="SUPFAM" id="SSF52540">
    <property type="entry name" value="P-loop containing nucleoside triphosphate hydrolases"/>
    <property type="match status" value="6"/>
</dbReference>
<dbReference type="FunFam" id="3.40.50.300:FF:000142">
    <property type="entry name" value="Midasin"/>
    <property type="match status" value="1"/>
</dbReference>
<evidence type="ECO:0000256" key="10">
    <source>
        <dbReference type="SAM" id="MobiDB-lite"/>
    </source>
</evidence>
<keyword evidence="13" id="KW-1185">Reference proteome</keyword>
<dbReference type="PROSITE" id="PS50234">
    <property type="entry name" value="VWFA"/>
    <property type="match status" value="1"/>
</dbReference>
<dbReference type="InterPro" id="IPR041190">
    <property type="entry name" value="Midasin_AAA_lid_5"/>
</dbReference>
<dbReference type="PROSITE" id="PS00675">
    <property type="entry name" value="SIGMA54_INTERACT_1"/>
    <property type="match status" value="1"/>
</dbReference>
<evidence type="ECO:0000256" key="5">
    <source>
        <dbReference type="ARBA" id="ARBA00022741"/>
    </source>
</evidence>
<evidence type="ECO:0000256" key="3">
    <source>
        <dbReference type="ARBA" id="ARBA00007188"/>
    </source>
</evidence>
<feature type="compositionally biased region" description="Acidic residues" evidence="10">
    <location>
        <begin position="4249"/>
        <end position="4262"/>
    </location>
</feature>
<dbReference type="PANTHER" id="PTHR48103">
    <property type="entry name" value="MIDASIN-RELATED"/>
    <property type="match status" value="1"/>
</dbReference>
<keyword evidence="5 9" id="KW-0547">Nucleotide-binding</keyword>
<comment type="subcellular location">
    <subcellularLocation>
        <location evidence="1">Nucleus</location>
        <location evidence="1">Nucleolus</location>
    </subcellularLocation>
    <subcellularLocation>
        <location evidence="2">Nucleus</location>
        <location evidence="2">Nucleoplasm</location>
    </subcellularLocation>
</comment>
<dbReference type="OrthoDB" id="5186at2759"/>
<dbReference type="FunFam" id="3.40.50.300:FF:000582">
    <property type="entry name" value="Midasin"/>
    <property type="match status" value="1"/>
</dbReference>
<feature type="region of interest" description="Disordered" evidence="10">
    <location>
        <begin position="4103"/>
        <end position="4128"/>
    </location>
</feature>
<dbReference type="InterPro" id="IPR003593">
    <property type="entry name" value="AAA+_ATPase"/>
</dbReference>
<dbReference type="GO" id="GO:0000027">
    <property type="term" value="P:ribosomal large subunit assembly"/>
    <property type="evidence" value="ECO:0007669"/>
    <property type="project" value="InterPro"/>
</dbReference>
<feature type="compositionally biased region" description="Polar residues" evidence="10">
    <location>
        <begin position="4463"/>
        <end position="4479"/>
    </location>
</feature>
<feature type="compositionally biased region" description="Acidic residues" evidence="10">
    <location>
        <begin position="4275"/>
        <end position="4285"/>
    </location>
</feature>
<dbReference type="FunFam" id="3.40.50.300:FF:001368">
    <property type="entry name" value="Midasin"/>
    <property type="match status" value="1"/>
</dbReference>
<dbReference type="FunFam" id="3.40.50.300:FF:001861">
    <property type="entry name" value="Midasin"/>
    <property type="match status" value="1"/>
</dbReference>
<dbReference type="PIRSF" id="PIRSF010340">
    <property type="entry name" value="Midasin"/>
    <property type="match status" value="1"/>
</dbReference>
<feature type="domain" description="VWFA" evidence="11">
    <location>
        <begin position="4737"/>
        <end position="4937"/>
    </location>
</feature>
<dbReference type="Proteomes" id="UP000797356">
    <property type="component" value="Chromosome 10"/>
</dbReference>
<evidence type="ECO:0000256" key="8">
    <source>
        <dbReference type="ARBA" id="ARBA00023242"/>
    </source>
</evidence>
<dbReference type="EMBL" id="CM017881">
    <property type="protein sequence ID" value="KAG1362520.1"/>
    <property type="molecule type" value="Genomic_DNA"/>
</dbReference>
<feature type="region of interest" description="Disordered" evidence="10">
    <location>
        <begin position="4141"/>
        <end position="4479"/>
    </location>
</feature>
<dbReference type="Pfam" id="PF17867">
    <property type="entry name" value="AAA_lid_7"/>
    <property type="match status" value="3"/>
</dbReference>
<gene>
    <name evidence="12" type="ORF">COCNU_10G007390</name>
</gene>
<dbReference type="InterPro" id="IPR012099">
    <property type="entry name" value="Midasin"/>
</dbReference>
<dbReference type="Pfam" id="PF07728">
    <property type="entry name" value="AAA_5"/>
    <property type="match status" value="6"/>
</dbReference>
<evidence type="ECO:0000313" key="13">
    <source>
        <dbReference type="Proteomes" id="UP000797356"/>
    </source>
</evidence>
<dbReference type="CDD" id="cd00009">
    <property type="entry name" value="AAA"/>
    <property type="match status" value="1"/>
</dbReference>
<dbReference type="GO" id="GO:0005730">
    <property type="term" value="C:nucleolus"/>
    <property type="evidence" value="ECO:0007669"/>
    <property type="project" value="UniProtKB-SubCell"/>
</dbReference>
<feature type="compositionally biased region" description="Acidic residues" evidence="10">
    <location>
        <begin position="4165"/>
        <end position="4191"/>
    </location>
</feature>
<feature type="compositionally biased region" description="Basic and acidic residues" evidence="10">
    <location>
        <begin position="4263"/>
        <end position="4274"/>
    </location>
</feature>
<name>A0A8K0IM16_COCNU</name>
<dbReference type="InterPro" id="IPR025662">
    <property type="entry name" value="Sigma_54_int_dom_ATP-bd_1"/>
</dbReference>
<evidence type="ECO:0000256" key="4">
    <source>
        <dbReference type="ARBA" id="ARBA00017143"/>
    </source>
</evidence>
<evidence type="ECO:0000259" key="11">
    <source>
        <dbReference type="PROSITE" id="PS50234"/>
    </source>
</evidence>
<dbReference type="SUPFAM" id="SSF53300">
    <property type="entry name" value="vWA-like"/>
    <property type="match status" value="1"/>
</dbReference>